<dbReference type="InterPro" id="IPR051793">
    <property type="entry name" value="NADH:flavin_oxidoreductase"/>
</dbReference>
<dbReference type="InterPro" id="IPR023753">
    <property type="entry name" value="FAD/NAD-binding_dom"/>
</dbReference>
<dbReference type="Proteomes" id="UP000606870">
    <property type="component" value="Unassembled WGS sequence"/>
</dbReference>
<evidence type="ECO:0000256" key="4">
    <source>
        <dbReference type="ARBA" id="ARBA00022630"/>
    </source>
</evidence>
<comment type="caution">
    <text evidence="12">The sequence shown here is derived from an EMBL/GenBank/DDBJ whole genome shotgun (WGS) entry which is preliminary data.</text>
</comment>
<dbReference type="Gene3D" id="3.20.20.70">
    <property type="entry name" value="Aldolase class I"/>
    <property type="match status" value="1"/>
</dbReference>
<dbReference type="Pfam" id="PF12831">
    <property type="entry name" value="FAD_oxidored"/>
    <property type="match status" value="1"/>
</dbReference>
<dbReference type="Gene3D" id="3.40.50.720">
    <property type="entry name" value="NAD(P)-binding Rossmann-like Domain"/>
    <property type="match status" value="1"/>
</dbReference>
<evidence type="ECO:0000259" key="10">
    <source>
        <dbReference type="Pfam" id="PF00724"/>
    </source>
</evidence>
<evidence type="ECO:0000256" key="9">
    <source>
        <dbReference type="ARBA" id="ARBA00023014"/>
    </source>
</evidence>
<keyword evidence="6" id="KW-0479">Metal-binding</keyword>
<comment type="cofactor">
    <cofactor evidence="1">
        <name>FMN</name>
        <dbReference type="ChEBI" id="CHEBI:58210"/>
    </cofactor>
</comment>
<accession>A0ABR6VL07</accession>
<comment type="cofactor">
    <cofactor evidence="2">
        <name>[4Fe-4S] cluster</name>
        <dbReference type="ChEBI" id="CHEBI:49883"/>
    </cofactor>
</comment>
<reference evidence="12 13" key="1">
    <citation type="submission" date="2020-08" db="EMBL/GenBank/DDBJ databases">
        <authorList>
            <person name="Liu C."/>
            <person name="Sun Q."/>
        </authorList>
    </citation>
    <scope>NUCLEOTIDE SEQUENCE [LARGE SCALE GENOMIC DNA]</scope>
    <source>
        <strain evidence="12 13">NSJ-59</strain>
    </source>
</reference>
<keyword evidence="8" id="KW-0408">Iron</keyword>
<evidence type="ECO:0000313" key="13">
    <source>
        <dbReference type="Proteomes" id="UP000606870"/>
    </source>
</evidence>
<keyword evidence="13" id="KW-1185">Reference proteome</keyword>
<dbReference type="PRINTS" id="PR00411">
    <property type="entry name" value="PNDRDTASEI"/>
</dbReference>
<dbReference type="Gene3D" id="3.50.50.60">
    <property type="entry name" value="FAD/NAD(P)-binding domain"/>
    <property type="match status" value="1"/>
</dbReference>
<feature type="domain" description="NADH:flavin oxidoreductase/NADH oxidase N-terminal" evidence="10">
    <location>
        <begin position="8"/>
        <end position="336"/>
    </location>
</feature>
<evidence type="ECO:0000256" key="5">
    <source>
        <dbReference type="ARBA" id="ARBA00022643"/>
    </source>
</evidence>
<evidence type="ECO:0000256" key="2">
    <source>
        <dbReference type="ARBA" id="ARBA00001966"/>
    </source>
</evidence>
<protein>
    <submittedName>
        <fullName evidence="12">FAD-dependent oxidoreductase</fullName>
    </submittedName>
</protein>
<dbReference type="InterPro" id="IPR001155">
    <property type="entry name" value="OxRdtase_FMN_N"/>
</dbReference>
<evidence type="ECO:0000256" key="7">
    <source>
        <dbReference type="ARBA" id="ARBA00023002"/>
    </source>
</evidence>
<keyword evidence="4" id="KW-0285">Flavoprotein</keyword>
<dbReference type="PANTHER" id="PTHR42917:SF2">
    <property type="entry name" value="2,4-DIENOYL-COA REDUCTASE [(2E)-ENOYL-COA-PRODUCING]"/>
    <property type="match status" value="1"/>
</dbReference>
<evidence type="ECO:0000313" key="12">
    <source>
        <dbReference type="EMBL" id="MBC3537935.1"/>
    </source>
</evidence>
<dbReference type="SUPFAM" id="SSF51905">
    <property type="entry name" value="FAD/NAD(P)-binding domain"/>
    <property type="match status" value="1"/>
</dbReference>
<dbReference type="InterPro" id="IPR036188">
    <property type="entry name" value="FAD/NAD-bd_sf"/>
</dbReference>
<dbReference type="Pfam" id="PF07992">
    <property type="entry name" value="Pyr_redox_2"/>
    <property type="match status" value="1"/>
</dbReference>
<dbReference type="EMBL" id="JACOGK010000052">
    <property type="protein sequence ID" value="MBC3537935.1"/>
    <property type="molecule type" value="Genomic_DNA"/>
</dbReference>
<organism evidence="12 13">
    <name type="scientific">Megasphaera hominis</name>
    <dbReference type="NCBI Taxonomy" id="159836"/>
    <lineage>
        <taxon>Bacteria</taxon>
        <taxon>Bacillati</taxon>
        <taxon>Bacillota</taxon>
        <taxon>Negativicutes</taxon>
        <taxon>Veillonellales</taxon>
        <taxon>Veillonellaceae</taxon>
        <taxon>Megasphaera</taxon>
    </lineage>
</organism>
<gene>
    <name evidence="12" type="ORF">H8J70_11860</name>
</gene>
<dbReference type="PRINTS" id="PR00368">
    <property type="entry name" value="FADPNR"/>
</dbReference>
<proteinExistence type="inferred from homology"/>
<keyword evidence="5" id="KW-0288">FMN</keyword>
<feature type="domain" description="FAD/NAD(P)-binding" evidence="11">
    <location>
        <begin position="467"/>
        <end position="617"/>
    </location>
</feature>
<dbReference type="Pfam" id="PF00724">
    <property type="entry name" value="Oxidored_FMN"/>
    <property type="match status" value="1"/>
</dbReference>
<name>A0ABR6VL07_9FIRM</name>
<evidence type="ECO:0000256" key="6">
    <source>
        <dbReference type="ARBA" id="ARBA00022723"/>
    </source>
</evidence>
<dbReference type="RefSeq" id="WP_186504503.1">
    <property type="nucleotide sequence ID" value="NZ_JACOGK010000052.1"/>
</dbReference>
<comment type="similarity">
    <text evidence="3">In the N-terminal section; belongs to the NADH:flavin oxidoreductase/NADH oxidase family.</text>
</comment>
<dbReference type="InterPro" id="IPR013785">
    <property type="entry name" value="Aldolase_TIM"/>
</dbReference>
<keyword evidence="9" id="KW-0411">Iron-sulfur</keyword>
<evidence type="ECO:0000256" key="1">
    <source>
        <dbReference type="ARBA" id="ARBA00001917"/>
    </source>
</evidence>
<evidence type="ECO:0000256" key="3">
    <source>
        <dbReference type="ARBA" id="ARBA00011048"/>
    </source>
</evidence>
<dbReference type="SUPFAM" id="SSF51395">
    <property type="entry name" value="FMN-linked oxidoreductases"/>
    <property type="match status" value="1"/>
</dbReference>
<dbReference type="PANTHER" id="PTHR42917">
    <property type="entry name" value="2,4-DIENOYL-COA REDUCTASE"/>
    <property type="match status" value="1"/>
</dbReference>
<keyword evidence="7" id="KW-0560">Oxidoreductase</keyword>
<evidence type="ECO:0000256" key="8">
    <source>
        <dbReference type="ARBA" id="ARBA00023004"/>
    </source>
</evidence>
<sequence length="668" mass="73322">MSQNYPHIFEPLTVKRTTFRNRVIMPPMGSNLASFTGEVTEEMKDYYGLRARGGTALITVENACIDYPLATNGTKQLRIDNKQFIPGLYELAERIHMYGALASIQLNHAGASAYPERLHGLQSVSSSSVPSKEGNPAPRPLTKSEILAIVDKYAEAAQRAIQAGFDMVEIHGGHSYLLDQFLSPLYNKRTDEFGGSYENRARFARLVVEAVRKTVGKWVPISFRISADEFIEGGNTLEDTLKLLEYIEPEVDIINVSAAVNDSIQYQIDKCDMPDGWRAYLSEAVKKKFGKPVIISGNIRDPKIADQIIAEGKTDFLAIGRGLIADPDWVRKTKAGKVDCINKCISCNIGCADHRIAKSQPIRCTVNPDIIGGTAYKKRKVTRDLHVVVIGGGTSGLKAACTAAEVGCRVTLIEREGEVGGLARKIARFPEKSRIEDLPAYLEKRAAALPNLTIRLNTTATKELLNELKPDILYAATGSKPMLPPIEGLRELTDVEGSHIKSIYGFMDNIPYYAANAEGKKVVIIGCGAVGLDVMEFFTLRKADVAMIEMMPSFGKDADIVSKSTFKELLATHPVDMHLGTSLQKVCPDKFVASHNGETAEYPFDYGFICMGLVPDIPADDPFRAYAAEHDIPFCNYGNSLKTGQIIHGTEIGRNIVNTIDMIGGFDD</sequence>
<dbReference type="CDD" id="cd02803">
    <property type="entry name" value="OYE_like_FMN_family"/>
    <property type="match status" value="1"/>
</dbReference>
<evidence type="ECO:0000259" key="11">
    <source>
        <dbReference type="Pfam" id="PF07992"/>
    </source>
</evidence>